<dbReference type="PRINTS" id="PR00753">
    <property type="entry name" value="ACCSYNTHASE"/>
</dbReference>
<organism evidence="8 9">
    <name type="scientific">Ferroacidibacillus organovorans</name>
    <dbReference type="NCBI Taxonomy" id="1765683"/>
    <lineage>
        <taxon>Bacteria</taxon>
        <taxon>Bacillati</taxon>
        <taxon>Bacillota</taxon>
        <taxon>Bacilli</taxon>
        <taxon>Bacillales</taxon>
        <taxon>Alicyclobacillaceae</taxon>
        <taxon>Ferroacidibacillus</taxon>
    </lineage>
</organism>
<comment type="similarity">
    <text evidence="2 6">Belongs to the class-I pyridoxal-phosphate-dependent aminotransferase family.</text>
</comment>
<evidence type="ECO:0000313" key="9">
    <source>
        <dbReference type="Proteomes" id="UP000053557"/>
    </source>
</evidence>
<dbReference type="InterPro" id="IPR015421">
    <property type="entry name" value="PyrdxlP-dep_Trfase_major"/>
</dbReference>
<feature type="domain" description="Aminotransferase class I/classII large" evidence="7">
    <location>
        <begin position="33"/>
        <end position="392"/>
    </location>
</feature>
<dbReference type="GO" id="GO:0008483">
    <property type="term" value="F:transaminase activity"/>
    <property type="evidence" value="ECO:0007669"/>
    <property type="project" value="UniProtKB-KW"/>
</dbReference>
<accession>A0A101XS87</accession>
<dbReference type="FunFam" id="3.40.640.10:FF:000033">
    <property type="entry name" value="Aspartate aminotransferase"/>
    <property type="match status" value="1"/>
</dbReference>
<gene>
    <name evidence="8" type="ORF">ATW55_00595</name>
</gene>
<dbReference type="GO" id="GO:0030170">
    <property type="term" value="F:pyridoxal phosphate binding"/>
    <property type="evidence" value="ECO:0007669"/>
    <property type="project" value="InterPro"/>
</dbReference>
<dbReference type="PROSITE" id="PS00105">
    <property type="entry name" value="AA_TRANSFER_CLASS_1"/>
    <property type="match status" value="1"/>
</dbReference>
<dbReference type="Gene3D" id="3.90.1150.10">
    <property type="entry name" value="Aspartate Aminotransferase, domain 1"/>
    <property type="match status" value="1"/>
</dbReference>
<dbReference type="RefSeq" id="WP_067713453.1">
    <property type="nucleotide sequence ID" value="NZ_LPVJ01000011.1"/>
</dbReference>
<keyword evidence="3 6" id="KW-0032">Aminotransferase</keyword>
<dbReference type="EMBL" id="LPVJ01000011">
    <property type="protein sequence ID" value="KUO96612.1"/>
    <property type="molecule type" value="Genomic_DNA"/>
</dbReference>
<evidence type="ECO:0000256" key="5">
    <source>
        <dbReference type="ARBA" id="ARBA00022898"/>
    </source>
</evidence>
<name>A0A101XS87_9BACL</name>
<dbReference type="Proteomes" id="UP000053557">
    <property type="component" value="Unassembled WGS sequence"/>
</dbReference>
<evidence type="ECO:0000259" key="7">
    <source>
        <dbReference type="Pfam" id="PF00155"/>
    </source>
</evidence>
<dbReference type="SUPFAM" id="SSF53383">
    <property type="entry name" value="PLP-dependent transferases"/>
    <property type="match status" value="1"/>
</dbReference>
<comment type="cofactor">
    <cofactor evidence="1 6">
        <name>pyridoxal 5'-phosphate</name>
        <dbReference type="ChEBI" id="CHEBI:597326"/>
    </cofactor>
</comment>
<dbReference type="CDD" id="cd00609">
    <property type="entry name" value="AAT_like"/>
    <property type="match status" value="1"/>
</dbReference>
<dbReference type="OrthoDB" id="9802328at2"/>
<dbReference type="Gene3D" id="3.40.640.10">
    <property type="entry name" value="Type I PLP-dependent aspartate aminotransferase-like (Major domain)"/>
    <property type="match status" value="1"/>
</dbReference>
<evidence type="ECO:0000256" key="1">
    <source>
        <dbReference type="ARBA" id="ARBA00001933"/>
    </source>
</evidence>
<dbReference type="InterPro" id="IPR015424">
    <property type="entry name" value="PyrdxlP-dep_Trfase"/>
</dbReference>
<dbReference type="PANTHER" id="PTHR46383">
    <property type="entry name" value="ASPARTATE AMINOTRANSFERASE"/>
    <property type="match status" value="1"/>
</dbReference>
<evidence type="ECO:0000256" key="2">
    <source>
        <dbReference type="ARBA" id="ARBA00007441"/>
    </source>
</evidence>
<keyword evidence="5" id="KW-0663">Pyridoxal phosphate</keyword>
<reference evidence="8 9" key="1">
    <citation type="submission" date="2015-12" db="EMBL/GenBank/DDBJ databases">
        <title>Draft genome sequence of Acidibacillus ferrooxidans ITV001, isolated from a chalcopyrite acid mine drainage site in Brazil.</title>
        <authorList>
            <person name="Dall'Agnol H."/>
            <person name="Nancucheo I."/>
            <person name="Johnson B."/>
            <person name="Oliveira R."/>
            <person name="Leite L."/>
            <person name="Pylro V."/>
            <person name="Nunes G.L."/>
            <person name="Tzotzos G."/>
            <person name="Fernandes G.R."/>
            <person name="Dutra J."/>
            <person name="Orellana S.C."/>
            <person name="Oliveira G."/>
        </authorList>
    </citation>
    <scope>NUCLEOTIDE SEQUENCE [LARGE SCALE GENOMIC DNA]</scope>
    <source>
        <strain evidence="9">ITV01</strain>
    </source>
</reference>
<protein>
    <recommendedName>
        <fullName evidence="6">Aminotransferase</fullName>
        <ecNumber evidence="6">2.6.1.-</ecNumber>
    </recommendedName>
</protein>
<evidence type="ECO:0000256" key="6">
    <source>
        <dbReference type="RuleBase" id="RU000481"/>
    </source>
</evidence>
<dbReference type="GO" id="GO:0006520">
    <property type="term" value="P:amino acid metabolic process"/>
    <property type="evidence" value="ECO:0007669"/>
    <property type="project" value="InterPro"/>
</dbReference>
<keyword evidence="4 6" id="KW-0808">Transferase</keyword>
<evidence type="ECO:0000256" key="4">
    <source>
        <dbReference type="ARBA" id="ARBA00022679"/>
    </source>
</evidence>
<dbReference type="PANTHER" id="PTHR46383:SF1">
    <property type="entry name" value="ASPARTATE AMINOTRANSFERASE"/>
    <property type="match status" value="1"/>
</dbReference>
<proteinExistence type="inferred from homology"/>
<sequence>MTHTLSRRAQAISPSPTLSLDTKTKDLIAKGHDVVNLTVGEPDFPTPLAASFAAIRAITEGFTKYTAPAGIVELRRAIAEKLAQENGLTYSPDEIIVSTGAKQSLYNIFVTLLDPGDEVLLPAPYWVSYPEQIRLADGVPVVLETDERSGFKVTPEQVLRAITPRTKAILINSPSNPTGVTYTPEEIDALANVIASTSLYVVSDEIYEQLTYGVTHKSIATVSDEMRKRTLVVNGFSKTFSMTGWRVGYVAGDRKLIQAMSSFQSHTTANPSSISQRAALGALGTFSPQTRETLRERLQFVTRALAELPGLTCAQPNGAFYVFPNASAWFNKAYKKPSGEEIIIRDGDHLGELLLSEALISVVPGSSFGAPNNFRISYATSMPNLEKAMDRLREFSNRIAL</sequence>
<dbReference type="AlphaFoldDB" id="A0A101XS87"/>
<keyword evidence="9" id="KW-1185">Reference proteome</keyword>
<evidence type="ECO:0000313" key="8">
    <source>
        <dbReference type="EMBL" id="KUO96612.1"/>
    </source>
</evidence>
<comment type="caution">
    <text evidence="8">The sequence shown here is derived from an EMBL/GenBank/DDBJ whole genome shotgun (WGS) entry which is preliminary data.</text>
</comment>
<dbReference type="InterPro" id="IPR050596">
    <property type="entry name" value="AspAT/PAT-like"/>
</dbReference>
<dbReference type="InterPro" id="IPR004839">
    <property type="entry name" value="Aminotransferase_I/II_large"/>
</dbReference>
<dbReference type="InterPro" id="IPR004838">
    <property type="entry name" value="NHTrfase_class1_PyrdxlP-BS"/>
</dbReference>
<evidence type="ECO:0000256" key="3">
    <source>
        <dbReference type="ARBA" id="ARBA00022576"/>
    </source>
</evidence>
<dbReference type="EC" id="2.6.1.-" evidence="6"/>
<dbReference type="Pfam" id="PF00155">
    <property type="entry name" value="Aminotran_1_2"/>
    <property type="match status" value="1"/>
</dbReference>
<dbReference type="InterPro" id="IPR015422">
    <property type="entry name" value="PyrdxlP-dep_Trfase_small"/>
</dbReference>